<dbReference type="EMBL" id="ML986491">
    <property type="protein sequence ID" value="KAF2277088.1"/>
    <property type="molecule type" value="Genomic_DNA"/>
</dbReference>
<gene>
    <name evidence="1" type="ORF">EI97DRAFT_441844</name>
</gene>
<evidence type="ECO:0000313" key="2">
    <source>
        <dbReference type="Proteomes" id="UP000800097"/>
    </source>
</evidence>
<accession>A0A6A6JMB0</accession>
<reference evidence="1" key="1">
    <citation type="journal article" date="2020" name="Stud. Mycol.">
        <title>101 Dothideomycetes genomes: a test case for predicting lifestyles and emergence of pathogens.</title>
        <authorList>
            <person name="Haridas S."/>
            <person name="Albert R."/>
            <person name="Binder M."/>
            <person name="Bloem J."/>
            <person name="Labutti K."/>
            <person name="Salamov A."/>
            <person name="Andreopoulos B."/>
            <person name="Baker S."/>
            <person name="Barry K."/>
            <person name="Bills G."/>
            <person name="Bluhm B."/>
            <person name="Cannon C."/>
            <person name="Castanera R."/>
            <person name="Culley D."/>
            <person name="Daum C."/>
            <person name="Ezra D."/>
            <person name="Gonzalez J."/>
            <person name="Henrissat B."/>
            <person name="Kuo A."/>
            <person name="Liang C."/>
            <person name="Lipzen A."/>
            <person name="Lutzoni F."/>
            <person name="Magnuson J."/>
            <person name="Mondo S."/>
            <person name="Nolan M."/>
            <person name="Ohm R."/>
            <person name="Pangilinan J."/>
            <person name="Park H.-J."/>
            <person name="Ramirez L."/>
            <person name="Alfaro M."/>
            <person name="Sun H."/>
            <person name="Tritt A."/>
            <person name="Yoshinaga Y."/>
            <person name="Zwiers L.-H."/>
            <person name="Turgeon B."/>
            <person name="Goodwin S."/>
            <person name="Spatafora J."/>
            <person name="Crous P."/>
            <person name="Grigoriev I."/>
        </authorList>
    </citation>
    <scope>NUCLEOTIDE SEQUENCE</scope>
    <source>
        <strain evidence="1">CBS 379.55</strain>
    </source>
</reference>
<proteinExistence type="predicted"/>
<dbReference type="Proteomes" id="UP000800097">
    <property type="component" value="Unassembled WGS sequence"/>
</dbReference>
<dbReference type="GeneID" id="54552896"/>
<organism evidence="1 2">
    <name type="scientific">Westerdykella ornata</name>
    <dbReference type="NCBI Taxonomy" id="318751"/>
    <lineage>
        <taxon>Eukaryota</taxon>
        <taxon>Fungi</taxon>
        <taxon>Dikarya</taxon>
        <taxon>Ascomycota</taxon>
        <taxon>Pezizomycotina</taxon>
        <taxon>Dothideomycetes</taxon>
        <taxon>Pleosporomycetidae</taxon>
        <taxon>Pleosporales</taxon>
        <taxon>Sporormiaceae</taxon>
        <taxon>Westerdykella</taxon>
    </lineage>
</organism>
<dbReference type="RefSeq" id="XP_033654627.1">
    <property type="nucleotide sequence ID" value="XM_033799721.1"/>
</dbReference>
<keyword evidence="2" id="KW-1185">Reference proteome</keyword>
<name>A0A6A6JMB0_WESOR</name>
<dbReference type="AlphaFoldDB" id="A0A6A6JMB0"/>
<protein>
    <submittedName>
        <fullName evidence="1">Uncharacterized protein</fullName>
    </submittedName>
</protein>
<sequence length="193" mass="21517">MPSTIYGLRVVCCSSLSAIPLPRWEQPESRSPTTCIPDRLTVRCQPPRRVEAFQGKTTRSESTKRDPIRGCGCNDSKPSPFTDLGRVPPTGLQTLCSARQLLKQPVPFLFFETLTRWSPGLLSISRDWLSCAFPRIDHCDAAKQLASDESSAALLETRPLWGLLFFRYSSLPCRPLAAAELVCSRFSCRSPLL</sequence>
<evidence type="ECO:0000313" key="1">
    <source>
        <dbReference type="EMBL" id="KAF2277088.1"/>
    </source>
</evidence>